<evidence type="ECO:0000256" key="1">
    <source>
        <dbReference type="SAM" id="MobiDB-lite"/>
    </source>
</evidence>
<protein>
    <submittedName>
        <fullName evidence="3">Uncharacterized protein</fullName>
    </submittedName>
</protein>
<gene>
    <name evidence="3" type="ORF">FPHYL_13046</name>
</gene>
<keyword evidence="2" id="KW-1133">Transmembrane helix</keyword>
<keyword evidence="2" id="KW-0812">Transmembrane</keyword>
<comment type="caution">
    <text evidence="3">The sequence shown here is derived from an EMBL/GenBank/DDBJ whole genome shotgun (WGS) entry which is preliminary data.</text>
</comment>
<keyword evidence="2" id="KW-0472">Membrane</keyword>
<dbReference type="EMBL" id="JAAOAQ010000721">
    <property type="protein sequence ID" value="KAF5536090.1"/>
    <property type="molecule type" value="Genomic_DNA"/>
</dbReference>
<feature type="compositionally biased region" description="Low complexity" evidence="1">
    <location>
        <begin position="106"/>
        <end position="117"/>
    </location>
</feature>
<reference evidence="3 4" key="1">
    <citation type="submission" date="2020-05" db="EMBL/GenBank/DDBJ databases">
        <title>Identification and distribution of gene clusters putatively required for synthesis of sphingolipid metabolism inhibitors in phylogenetically diverse species of the filamentous fungus Fusarium.</title>
        <authorList>
            <person name="Kim H.-S."/>
            <person name="Busman M."/>
            <person name="Brown D.W."/>
            <person name="Divon H."/>
            <person name="Uhlig S."/>
            <person name="Proctor R.H."/>
        </authorList>
    </citation>
    <scope>NUCLEOTIDE SEQUENCE [LARGE SCALE GENOMIC DNA]</scope>
    <source>
        <strain evidence="3 4">NRRL 13617</strain>
    </source>
</reference>
<feature type="region of interest" description="Disordered" evidence="1">
    <location>
        <begin position="102"/>
        <end position="127"/>
    </location>
</feature>
<sequence length="316" mass="33774">MSEPRYHEGLEVYSDSAAHAPEVSPHGVYSQGSKDPISGYVQVVEARKGPFGLSMLGLCALVAIVTAVIVGAGVGGGLGSALANCKNSQVSEAPAASATQTSACPTLTTSASDTTETTESKFYEPKPADQVTNLTLPDACSQPNGKDDYTTNNGYVFTFTCGFDYPGNDIVTILAYTAFDCMHACAMYTEINNGNENATQCDSIVFNREMAKNYEVKGVLTHSDKVLRKDNNCSAPEASLVYIHQTMCQDKLLQGISHGHYLFETALKCRFTIQSAIAAGPVTESYVTLLRQHHIASYPVGGYEYCGPPETTAKVL</sequence>
<evidence type="ECO:0000313" key="3">
    <source>
        <dbReference type="EMBL" id="KAF5536090.1"/>
    </source>
</evidence>
<proteinExistence type="predicted"/>
<evidence type="ECO:0000313" key="4">
    <source>
        <dbReference type="Proteomes" id="UP000582016"/>
    </source>
</evidence>
<keyword evidence="4" id="KW-1185">Reference proteome</keyword>
<dbReference type="AlphaFoldDB" id="A0A8H5IHT2"/>
<feature type="compositionally biased region" description="Basic and acidic residues" evidence="1">
    <location>
        <begin position="118"/>
        <end position="127"/>
    </location>
</feature>
<accession>A0A8H5IHT2</accession>
<dbReference type="OrthoDB" id="5087186at2759"/>
<dbReference type="Proteomes" id="UP000582016">
    <property type="component" value="Unassembled WGS sequence"/>
</dbReference>
<name>A0A8H5IHT2_9HYPO</name>
<feature type="transmembrane region" description="Helical" evidence="2">
    <location>
        <begin position="55"/>
        <end position="78"/>
    </location>
</feature>
<organism evidence="3 4">
    <name type="scientific">Fusarium phyllophilum</name>
    <dbReference type="NCBI Taxonomy" id="47803"/>
    <lineage>
        <taxon>Eukaryota</taxon>
        <taxon>Fungi</taxon>
        <taxon>Dikarya</taxon>
        <taxon>Ascomycota</taxon>
        <taxon>Pezizomycotina</taxon>
        <taxon>Sordariomycetes</taxon>
        <taxon>Hypocreomycetidae</taxon>
        <taxon>Hypocreales</taxon>
        <taxon>Nectriaceae</taxon>
        <taxon>Fusarium</taxon>
        <taxon>Fusarium fujikuroi species complex</taxon>
    </lineage>
</organism>
<evidence type="ECO:0000256" key="2">
    <source>
        <dbReference type="SAM" id="Phobius"/>
    </source>
</evidence>